<gene>
    <name evidence="1" type="ORF">PanWU01x14_313170</name>
</gene>
<reference evidence="2" key="1">
    <citation type="submission" date="2016-06" db="EMBL/GenBank/DDBJ databases">
        <title>Parallel loss of symbiosis genes in relatives of nitrogen-fixing non-legume Parasponia.</title>
        <authorList>
            <person name="Van Velzen R."/>
            <person name="Holmer R."/>
            <person name="Bu F."/>
            <person name="Rutten L."/>
            <person name="Van Zeijl A."/>
            <person name="Liu W."/>
            <person name="Santuari L."/>
            <person name="Cao Q."/>
            <person name="Sharma T."/>
            <person name="Shen D."/>
            <person name="Roswanjaya Y."/>
            <person name="Wardhani T."/>
            <person name="Kalhor M.S."/>
            <person name="Jansen J."/>
            <person name="Van den Hoogen J."/>
            <person name="Gungor B."/>
            <person name="Hartog M."/>
            <person name="Hontelez J."/>
            <person name="Verver J."/>
            <person name="Yang W.-C."/>
            <person name="Schijlen E."/>
            <person name="Repin R."/>
            <person name="Schilthuizen M."/>
            <person name="Schranz E."/>
            <person name="Heidstra R."/>
            <person name="Miyata K."/>
            <person name="Fedorova E."/>
            <person name="Kohlen W."/>
            <person name="Bisseling T."/>
            <person name="Smit S."/>
            <person name="Geurts R."/>
        </authorList>
    </citation>
    <scope>NUCLEOTIDE SEQUENCE [LARGE SCALE GENOMIC DNA]</scope>
    <source>
        <strain evidence="2">cv. WU1-14</strain>
    </source>
</reference>
<evidence type="ECO:0000313" key="2">
    <source>
        <dbReference type="Proteomes" id="UP000237105"/>
    </source>
</evidence>
<sequence length="98" mass="10695">MAELGPPPPAVVRTTPSDCPTLAPCTTMLMGNSASLGSTTRSTARPSSLTMDNRAQKLHFPCFDGEDMDGWLLRVNHYFDINHISEVDRFAAVVICLE</sequence>
<protein>
    <submittedName>
        <fullName evidence="1">Uncharacterized protein</fullName>
    </submittedName>
</protein>
<accession>A0A2P5APE0</accession>
<dbReference type="Proteomes" id="UP000237105">
    <property type="component" value="Unassembled WGS sequence"/>
</dbReference>
<dbReference type="EMBL" id="JXTB01000497">
    <property type="protein sequence ID" value="PON38380.1"/>
    <property type="molecule type" value="Genomic_DNA"/>
</dbReference>
<evidence type="ECO:0000313" key="1">
    <source>
        <dbReference type="EMBL" id="PON38380.1"/>
    </source>
</evidence>
<keyword evidence="2" id="KW-1185">Reference proteome</keyword>
<organism evidence="1 2">
    <name type="scientific">Parasponia andersonii</name>
    <name type="common">Sponia andersonii</name>
    <dbReference type="NCBI Taxonomy" id="3476"/>
    <lineage>
        <taxon>Eukaryota</taxon>
        <taxon>Viridiplantae</taxon>
        <taxon>Streptophyta</taxon>
        <taxon>Embryophyta</taxon>
        <taxon>Tracheophyta</taxon>
        <taxon>Spermatophyta</taxon>
        <taxon>Magnoliopsida</taxon>
        <taxon>eudicotyledons</taxon>
        <taxon>Gunneridae</taxon>
        <taxon>Pentapetalae</taxon>
        <taxon>rosids</taxon>
        <taxon>fabids</taxon>
        <taxon>Rosales</taxon>
        <taxon>Cannabaceae</taxon>
        <taxon>Parasponia</taxon>
    </lineage>
</organism>
<comment type="caution">
    <text evidence="1">The sequence shown here is derived from an EMBL/GenBank/DDBJ whole genome shotgun (WGS) entry which is preliminary data.</text>
</comment>
<proteinExistence type="predicted"/>
<name>A0A2P5APE0_PARAD</name>
<dbReference type="AlphaFoldDB" id="A0A2P5APE0"/>
<dbReference type="OrthoDB" id="1434596at2759"/>